<dbReference type="SUPFAM" id="SSF56349">
    <property type="entry name" value="DNA breaking-rejoining enzymes"/>
    <property type="match status" value="1"/>
</dbReference>
<comment type="caution">
    <text evidence="3">The sequence shown here is derived from an EMBL/GenBank/DDBJ whole genome shotgun (WGS) entry which is preliminary data.</text>
</comment>
<gene>
    <name evidence="3" type="ORF">LCGC14_1756110</name>
</gene>
<keyword evidence="1" id="KW-0233">DNA recombination</keyword>
<feature type="compositionally biased region" description="Basic and acidic residues" evidence="2">
    <location>
        <begin position="1"/>
        <end position="14"/>
    </location>
</feature>
<feature type="region of interest" description="Disordered" evidence="2">
    <location>
        <begin position="1"/>
        <end position="28"/>
    </location>
</feature>
<evidence type="ECO:0000313" key="3">
    <source>
        <dbReference type="EMBL" id="KKM05245.1"/>
    </source>
</evidence>
<dbReference type="InterPro" id="IPR013762">
    <property type="entry name" value="Integrase-like_cat_sf"/>
</dbReference>
<dbReference type="Gene3D" id="1.10.443.10">
    <property type="entry name" value="Intergrase catalytic core"/>
    <property type="match status" value="1"/>
</dbReference>
<name>A0A0F9H2J6_9ZZZZ</name>
<organism evidence="3">
    <name type="scientific">marine sediment metagenome</name>
    <dbReference type="NCBI Taxonomy" id="412755"/>
    <lineage>
        <taxon>unclassified sequences</taxon>
        <taxon>metagenomes</taxon>
        <taxon>ecological metagenomes</taxon>
    </lineage>
</organism>
<accession>A0A0F9H2J6</accession>
<dbReference type="InterPro" id="IPR011010">
    <property type="entry name" value="DNA_brk_join_enz"/>
</dbReference>
<protein>
    <recommendedName>
        <fullName evidence="4">Tyr recombinase domain-containing protein</fullName>
    </recommendedName>
</protein>
<evidence type="ECO:0000256" key="1">
    <source>
        <dbReference type="ARBA" id="ARBA00023172"/>
    </source>
</evidence>
<dbReference type="GO" id="GO:0006310">
    <property type="term" value="P:DNA recombination"/>
    <property type="evidence" value="ECO:0007669"/>
    <property type="project" value="UniProtKB-KW"/>
</dbReference>
<dbReference type="GO" id="GO:0015074">
    <property type="term" value="P:DNA integration"/>
    <property type="evidence" value="ECO:0007669"/>
    <property type="project" value="InterPro"/>
</dbReference>
<reference evidence="3" key="1">
    <citation type="journal article" date="2015" name="Nature">
        <title>Complex archaea that bridge the gap between prokaryotes and eukaryotes.</title>
        <authorList>
            <person name="Spang A."/>
            <person name="Saw J.H."/>
            <person name="Jorgensen S.L."/>
            <person name="Zaremba-Niedzwiedzka K."/>
            <person name="Martijn J."/>
            <person name="Lind A.E."/>
            <person name="van Eijk R."/>
            <person name="Schleper C."/>
            <person name="Guy L."/>
            <person name="Ettema T.J."/>
        </authorList>
    </citation>
    <scope>NUCLEOTIDE SEQUENCE</scope>
</reference>
<proteinExistence type="predicted"/>
<dbReference type="AlphaFoldDB" id="A0A0F9H2J6"/>
<dbReference type="GO" id="GO:0003677">
    <property type="term" value="F:DNA binding"/>
    <property type="evidence" value="ECO:0007669"/>
    <property type="project" value="InterPro"/>
</dbReference>
<evidence type="ECO:0000256" key="2">
    <source>
        <dbReference type="SAM" id="MobiDB-lite"/>
    </source>
</evidence>
<sequence>MDRVEMKTKTAPWDKKKRGRPSRKEIRKQEVQKTSYLTNPDLLPPPLQQLHLQLSSPRLRSSRTLEGYLQTGIQFLNFLGDDATPTPDDFRRYFVHRRQQGISERSLRTYFFQLKKLAQANGWEWPFREEDAPVPDSEPDTPALAPEAVEQLIRAAPQLSDAERFYLAMATTWGCRREEMARVRDNHYTDETITIYIAKKRHPDPKVHLIPDALKPIFRSHRSGIHTLSALSGLFDRICKKAGYQKAPGESFHSIRRTLRTVLEWKLAEQRLPLSIIADYQGWARSTKGVAYGGAAMLGVYAHHEALSSDPFALDKVIYNVHPWLPLWQA</sequence>
<dbReference type="EMBL" id="LAZR01016265">
    <property type="protein sequence ID" value="KKM05245.1"/>
    <property type="molecule type" value="Genomic_DNA"/>
</dbReference>
<evidence type="ECO:0008006" key="4">
    <source>
        <dbReference type="Google" id="ProtNLM"/>
    </source>
</evidence>